<dbReference type="Proteomes" id="UP000481033">
    <property type="component" value="Unassembled WGS sequence"/>
</dbReference>
<keyword evidence="6 9" id="KW-0808">Transferase</keyword>
<dbReference type="AlphaFoldDB" id="A0A6M0RI51"/>
<gene>
    <name evidence="9 11" type="primary">hisC</name>
    <name evidence="11" type="ORF">DXZ20_07515</name>
</gene>
<evidence type="ECO:0000256" key="7">
    <source>
        <dbReference type="ARBA" id="ARBA00022898"/>
    </source>
</evidence>
<feature type="modified residue" description="N6-(pyridoxal phosphate)lysine" evidence="9">
    <location>
        <position position="210"/>
    </location>
</feature>
<dbReference type="PANTHER" id="PTHR42885:SF2">
    <property type="entry name" value="HISTIDINOL-PHOSPHATE AMINOTRANSFERASE"/>
    <property type="match status" value="1"/>
</dbReference>
<keyword evidence="12" id="KW-1185">Reference proteome</keyword>
<evidence type="ECO:0000256" key="8">
    <source>
        <dbReference type="ARBA" id="ARBA00023102"/>
    </source>
</evidence>
<dbReference type="InterPro" id="IPR015424">
    <property type="entry name" value="PyrdxlP-dep_Trfase"/>
</dbReference>
<keyword evidence="5 9" id="KW-0028">Amino-acid biosynthesis</keyword>
<evidence type="ECO:0000256" key="5">
    <source>
        <dbReference type="ARBA" id="ARBA00022605"/>
    </source>
</evidence>
<organism evidence="11 12">
    <name type="scientific">Adonisia turfae CCMR0081</name>
    <dbReference type="NCBI Taxonomy" id="2292702"/>
    <lineage>
        <taxon>Bacteria</taxon>
        <taxon>Bacillati</taxon>
        <taxon>Cyanobacteriota</taxon>
        <taxon>Adonisia</taxon>
        <taxon>Adonisia turfae</taxon>
    </lineage>
</organism>
<feature type="domain" description="Aminotransferase class I/classII large" evidence="10">
    <location>
        <begin position="26"/>
        <end position="342"/>
    </location>
</feature>
<dbReference type="UniPathway" id="UPA00031">
    <property type="reaction ID" value="UER00012"/>
</dbReference>
<dbReference type="RefSeq" id="WP_163697415.1">
    <property type="nucleotide sequence ID" value="NZ_QXHD01000004.1"/>
</dbReference>
<evidence type="ECO:0000256" key="3">
    <source>
        <dbReference type="ARBA" id="ARBA00011738"/>
    </source>
</evidence>
<dbReference type="InterPro" id="IPR015421">
    <property type="entry name" value="PyrdxlP-dep_Trfase_major"/>
</dbReference>
<evidence type="ECO:0000259" key="10">
    <source>
        <dbReference type="Pfam" id="PF00155"/>
    </source>
</evidence>
<reference evidence="11 12" key="1">
    <citation type="journal article" date="2020" name="Microb. Ecol.">
        <title>Ecogenomics of the Marine Benthic Filamentous Cyanobacterium Adonisia.</title>
        <authorList>
            <person name="Walter J.M."/>
            <person name="Coutinho F.H."/>
            <person name="Leomil L."/>
            <person name="Hargreaves P.I."/>
            <person name="Campeao M.E."/>
            <person name="Vieira V.V."/>
            <person name="Silva B.S."/>
            <person name="Fistarol G.O."/>
            <person name="Salomon P.S."/>
            <person name="Sawabe T."/>
            <person name="Mino S."/>
            <person name="Hosokawa M."/>
            <person name="Miyashita H."/>
            <person name="Maruyama F."/>
            <person name="van Verk M.C."/>
            <person name="Dutilh B.E."/>
            <person name="Thompson C.C."/>
            <person name="Thompson F.L."/>
        </authorList>
    </citation>
    <scope>NUCLEOTIDE SEQUENCE [LARGE SCALE GENOMIC DNA]</scope>
    <source>
        <strain evidence="11 12">CCMR0081</strain>
    </source>
</reference>
<dbReference type="NCBIfam" id="TIGR01141">
    <property type="entry name" value="hisC"/>
    <property type="match status" value="1"/>
</dbReference>
<dbReference type="PROSITE" id="PS00599">
    <property type="entry name" value="AA_TRANSFER_CLASS_2"/>
    <property type="match status" value="1"/>
</dbReference>
<name>A0A6M0RI51_9CYAN</name>
<keyword evidence="8 9" id="KW-0368">Histidine biosynthesis</keyword>
<dbReference type="GO" id="GO:0004400">
    <property type="term" value="F:histidinol-phosphate transaminase activity"/>
    <property type="evidence" value="ECO:0007669"/>
    <property type="project" value="UniProtKB-UniRule"/>
</dbReference>
<dbReference type="Gene3D" id="3.40.640.10">
    <property type="entry name" value="Type I PLP-dependent aspartate aminotransferase-like (Major domain)"/>
    <property type="match status" value="1"/>
</dbReference>
<dbReference type="Pfam" id="PF00155">
    <property type="entry name" value="Aminotran_1_2"/>
    <property type="match status" value="1"/>
</dbReference>
<dbReference type="GO" id="GO:0000105">
    <property type="term" value="P:L-histidine biosynthetic process"/>
    <property type="evidence" value="ECO:0007669"/>
    <property type="project" value="UniProtKB-UniRule"/>
</dbReference>
<dbReference type="GO" id="GO:0030170">
    <property type="term" value="F:pyridoxal phosphate binding"/>
    <property type="evidence" value="ECO:0007669"/>
    <property type="project" value="InterPro"/>
</dbReference>
<evidence type="ECO:0000256" key="9">
    <source>
        <dbReference type="HAMAP-Rule" id="MF_01023"/>
    </source>
</evidence>
<sequence>MRYFRPVITTATGHQPSPYRSPNQSIIKLNSNENPYPPSPNVLKRLNTFDGEWLRRYPDPYSQEFCHAAAAALGIPSDWIIVGNGCDDLLNILMRACIDETRTVVYPTPTYSLYRTLAQICGAQIIEITYDTQFSLPLEKIVQADGALTLIASPNSPSGHQIPMAELRQLATTIQGLLVIDEAYVDFAEESALSLTQTHGNVLVLRTLSKGYSLAGLRFGFGIAQPALLADLFKVKDSYGVDAIANCAAAAAIADQTYKNQCVNQIKLDRQHLTLALRKLGFQVPPSHGNFVLATHPEAPRLHDALREHDIWVRHYPQAHLTNKLRITVGTPEQNQRLLQVLTNLL</sequence>
<protein>
    <recommendedName>
        <fullName evidence="9">Histidinol-phosphate aminotransferase</fullName>
        <ecNumber evidence="9">2.6.1.9</ecNumber>
    </recommendedName>
    <alternativeName>
        <fullName evidence="9">Imidazole acetol-phosphate transaminase</fullName>
    </alternativeName>
</protein>
<dbReference type="InterPro" id="IPR005861">
    <property type="entry name" value="HisP_aminotrans"/>
</dbReference>
<dbReference type="EMBL" id="QXHD01000004">
    <property type="protein sequence ID" value="NEZ55523.1"/>
    <property type="molecule type" value="Genomic_DNA"/>
</dbReference>
<evidence type="ECO:0000313" key="11">
    <source>
        <dbReference type="EMBL" id="NEZ55523.1"/>
    </source>
</evidence>
<dbReference type="PANTHER" id="PTHR42885">
    <property type="entry name" value="HISTIDINOL-PHOSPHATE AMINOTRANSFERASE-RELATED"/>
    <property type="match status" value="1"/>
</dbReference>
<proteinExistence type="inferred from homology"/>
<comment type="cofactor">
    <cofactor evidence="1 9">
        <name>pyridoxal 5'-phosphate</name>
        <dbReference type="ChEBI" id="CHEBI:597326"/>
    </cofactor>
</comment>
<dbReference type="SUPFAM" id="SSF53383">
    <property type="entry name" value="PLP-dependent transferases"/>
    <property type="match status" value="1"/>
</dbReference>
<comment type="caution">
    <text evidence="11">The sequence shown here is derived from an EMBL/GenBank/DDBJ whole genome shotgun (WGS) entry which is preliminary data.</text>
</comment>
<evidence type="ECO:0000256" key="6">
    <source>
        <dbReference type="ARBA" id="ARBA00022679"/>
    </source>
</evidence>
<accession>A0A6M0RI51</accession>
<evidence type="ECO:0000256" key="2">
    <source>
        <dbReference type="ARBA" id="ARBA00007970"/>
    </source>
</evidence>
<dbReference type="EC" id="2.6.1.9" evidence="9"/>
<keyword evidence="7 9" id="KW-0663">Pyridoxal phosphate</keyword>
<comment type="subunit">
    <text evidence="3 9">Homodimer.</text>
</comment>
<dbReference type="CDD" id="cd00609">
    <property type="entry name" value="AAT_like"/>
    <property type="match status" value="1"/>
</dbReference>
<comment type="similarity">
    <text evidence="2 9">Belongs to the class-II pyridoxal-phosphate-dependent aminotransferase family. Histidinol-phosphate aminotransferase subfamily.</text>
</comment>
<comment type="pathway">
    <text evidence="9">Amino-acid biosynthesis; L-histidine biosynthesis; L-histidine from 5-phospho-alpha-D-ribose 1-diphosphate: step 7/9.</text>
</comment>
<evidence type="ECO:0000256" key="1">
    <source>
        <dbReference type="ARBA" id="ARBA00001933"/>
    </source>
</evidence>
<keyword evidence="4 9" id="KW-0032">Aminotransferase</keyword>
<evidence type="ECO:0000256" key="4">
    <source>
        <dbReference type="ARBA" id="ARBA00022576"/>
    </source>
</evidence>
<dbReference type="InterPro" id="IPR001917">
    <property type="entry name" value="Aminotrans_II_pyridoxalP_BS"/>
</dbReference>
<dbReference type="Gene3D" id="3.90.1150.10">
    <property type="entry name" value="Aspartate Aminotransferase, domain 1"/>
    <property type="match status" value="1"/>
</dbReference>
<dbReference type="HAMAP" id="MF_01023">
    <property type="entry name" value="HisC_aminotrans_2"/>
    <property type="match status" value="1"/>
</dbReference>
<evidence type="ECO:0000313" key="12">
    <source>
        <dbReference type="Proteomes" id="UP000481033"/>
    </source>
</evidence>
<dbReference type="InterPro" id="IPR015422">
    <property type="entry name" value="PyrdxlP-dep_Trfase_small"/>
</dbReference>
<dbReference type="InterPro" id="IPR004839">
    <property type="entry name" value="Aminotransferase_I/II_large"/>
</dbReference>
<comment type="catalytic activity">
    <reaction evidence="9">
        <text>L-histidinol phosphate + 2-oxoglutarate = 3-(imidazol-4-yl)-2-oxopropyl phosphate + L-glutamate</text>
        <dbReference type="Rhea" id="RHEA:23744"/>
        <dbReference type="ChEBI" id="CHEBI:16810"/>
        <dbReference type="ChEBI" id="CHEBI:29985"/>
        <dbReference type="ChEBI" id="CHEBI:57766"/>
        <dbReference type="ChEBI" id="CHEBI:57980"/>
        <dbReference type="EC" id="2.6.1.9"/>
    </reaction>
</comment>